<protein>
    <submittedName>
        <fullName evidence="2">Uncharacterized protein</fullName>
    </submittedName>
</protein>
<gene>
    <name evidence="2" type="primary">109585292</name>
</gene>
<reference evidence="2" key="2">
    <citation type="submission" date="2017-05" db="UniProtKB">
        <authorList>
            <consortium name="EnsemblMetazoa"/>
        </authorList>
    </citation>
    <scope>IDENTIFICATION</scope>
</reference>
<evidence type="ECO:0000256" key="1">
    <source>
        <dbReference type="SAM" id="MobiDB-lite"/>
    </source>
</evidence>
<dbReference type="EnsemblMetazoa" id="Aqu2.1.20818_001">
    <property type="protein sequence ID" value="Aqu2.1.20818_001"/>
    <property type="gene ID" value="Aqu2.1.20818"/>
</dbReference>
<evidence type="ECO:0000313" key="2">
    <source>
        <dbReference type="EnsemblMetazoa" id="Aqu2.1.20818_001"/>
    </source>
</evidence>
<feature type="region of interest" description="Disordered" evidence="1">
    <location>
        <begin position="65"/>
        <end position="141"/>
    </location>
</feature>
<evidence type="ECO:0000313" key="3">
    <source>
        <dbReference type="Proteomes" id="UP000007879"/>
    </source>
</evidence>
<organism evidence="2">
    <name type="scientific">Amphimedon queenslandica</name>
    <name type="common">Sponge</name>
    <dbReference type="NCBI Taxonomy" id="400682"/>
    <lineage>
        <taxon>Eukaryota</taxon>
        <taxon>Metazoa</taxon>
        <taxon>Porifera</taxon>
        <taxon>Demospongiae</taxon>
        <taxon>Heteroscleromorpha</taxon>
        <taxon>Haplosclerida</taxon>
        <taxon>Niphatidae</taxon>
        <taxon>Amphimedon</taxon>
    </lineage>
</organism>
<accession>A0A1X7U0B0</accession>
<dbReference type="KEGG" id="aqu:109585292"/>
<dbReference type="AlphaFoldDB" id="A0A1X7U0B0"/>
<feature type="region of interest" description="Disordered" evidence="1">
    <location>
        <begin position="321"/>
        <end position="362"/>
    </location>
</feature>
<feature type="compositionally biased region" description="Basic and acidic residues" evidence="1">
    <location>
        <begin position="65"/>
        <end position="74"/>
    </location>
</feature>
<sequence>MAHSSPLHNKKRINFAETDPKIRAELRKQEMHLKREIERLEKQTKATNSYISDHQQALKMSWRRLEEQRQKDESPTVSRRTRRNDGLINDSKRKLLFSNATSVTIELPNPNGDSSPRRNSKGLDDDLSSSESAPFIEPGGSSLKIRGQYNIATSPYISSPQKFRRQAPTTVSALVRSQAPQHPLTTASGVTGRKSLTSVSSEDDLDECSASSSSVVVPATSKTTSKSALLKASMAMKLDSSSYDPTAFKQFYNLQATGSSSSSAALLDTLIMTEEEEEMFKELTKDEQEELEKAKKESSSAMTLGEMMERIKNCRYIRHYNPKKTTGEGEDESSGSSNGDVTNGGTFTLENTKLPLGSHPKH</sequence>
<dbReference type="EnsemblMetazoa" id="XM_020001299.1">
    <property type="protein sequence ID" value="XP_019856858.1"/>
    <property type="gene ID" value="LOC109585292"/>
</dbReference>
<feature type="compositionally biased region" description="Polar residues" evidence="1">
    <location>
        <begin position="341"/>
        <end position="351"/>
    </location>
</feature>
<feature type="region of interest" description="Disordered" evidence="1">
    <location>
        <begin position="1"/>
        <end position="21"/>
    </location>
</feature>
<keyword evidence="3" id="KW-1185">Reference proteome</keyword>
<name>A0A1X7U0B0_AMPQE</name>
<proteinExistence type="predicted"/>
<dbReference type="Proteomes" id="UP000007879">
    <property type="component" value="Unassembled WGS sequence"/>
</dbReference>
<dbReference type="InParanoid" id="A0A1X7U0B0"/>
<reference evidence="3" key="1">
    <citation type="journal article" date="2010" name="Nature">
        <title>The Amphimedon queenslandica genome and the evolution of animal complexity.</title>
        <authorList>
            <person name="Srivastava M."/>
            <person name="Simakov O."/>
            <person name="Chapman J."/>
            <person name="Fahey B."/>
            <person name="Gauthier M.E."/>
            <person name="Mitros T."/>
            <person name="Richards G.S."/>
            <person name="Conaco C."/>
            <person name="Dacre M."/>
            <person name="Hellsten U."/>
            <person name="Larroux C."/>
            <person name="Putnam N.H."/>
            <person name="Stanke M."/>
            <person name="Adamska M."/>
            <person name="Darling A."/>
            <person name="Degnan S.M."/>
            <person name="Oakley T.H."/>
            <person name="Plachetzki D.C."/>
            <person name="Zhai Y."/>
            <person name="Adamski M."/>
            <person name="Calcino A."/>
            <person name="Cummins S.F."/>
            <person name="Goodstein D.M."/>
            <person name="Harris C."/>
            <person name="Jackson D.J."/>
            <person name="Leys S.P."/>
            <person name="Shu S."/>
            <person name="Woodcroft B.J."/>
            <person name="Vervoort M."/>
            <person name="Kosik K.S."/>
            <person name="Manning G."/>
            <person name="Degnan B.M."/>
            <person name="Rokhsar D.S."/>
        </authorList>
    </citation>
    <scope>NUCLEOTIDE SEQUENCE [LARGE SCALE GENOMIC DNA]</scope>
</reference>